<dbReference type="OrthoDB" id="3478025at2759"/>
<dbReference type="Proteomes" id="UP000256645">
    <property type="component" value="Unassembled WGS sequence"/>
</dbReference>
<feature type="compositionally biased region" description="Low complexity" evidence="1">
    <location>
        <begin position="68"/>
        <end position="92"/>
    </location>
</feature>
<protein>
    <recommendedName>
        <fullName evidence="3">Beta-lactamase-related domain-containing protein</fullName>
    </recommendedName>
</protein>
<feature type="signal peptide" evidence="2">
    <location>
        <begin position="1"/>
        <end position="27"/>
    </location>
</feature>
<evidence type="ECO:0000259" key="3">
    <source>
        <dbReference type="Pfam" id="PF00144"/>
    </source>
</evidence>
<dbReference type="Pfam" id="PF00144">
    <property type="entry name" value="Beta-lactamase"/>
    <property type="match status" value="1"/>
</dbReference>
<dbReference type="SUPFAM" id="SSF56601">
    <property type="entry name" value="beta-lactamase/transpeptidase-like"/>
    <property type="match status" value="1"/>
</dbReference>
<accession>A0A3D8R5M3</accession>
<keyword evidence="2" id="KW-0732">Signal</keyword>
<evidence type="ECO:0000256" key="1">
    <source>
        <dbReference type="SAM" id="MobiDB-lite"/>
    </source>
</evidence>
<keyword evidence="5" id="KW-1185">Reference proteome</keyword>
<dbReference type="PANTHER" id="PTHR43283">
    <property type="entry name" value="BETA-LACTAMASE-RELATED"/>
    <property type="match status" value="1"/>
</dbReference>
<name>A0A3D8R5M3_9HELO</name>
<evidence type="ECO:0000313" key="5">
    <source>
        <dbReference type="Proteomes" id="UP000256645"/>
    </source>
</evidence>
<organism evidence="4 5">
    <name type="scientific">Coleophoma cylindrospora</name>
    <dbReference type="NCBI Taxonomy" id="1849047"/>
    <lineage>
        <taxon>Eukaryota</taxon>
        <taxon>Fungi</taxon>
        <taxon>Dikarya</taxon>
        <taxon>Ascomycota</taxon>
        <taxon>Pezizomycotina</taxon>
        <taxon>Leotiomycetes</taxon>
        <taxon>Helotiales</taxon>
        <taxon>Dermateaceae</taxon>
        <taxon>Coleophoma</taxon>
    </lineage>
</organism>
<dbReference type="InterPro" id="IPR012338">
    <property type="entry name" value="Beta-lactam/transpept-like"/>
</dbReference>
<dbReference type="AlphaFoldDB" id="A0A3D8R5M3"/>
<evidence type="ECO:0000313" key="4">
    <source>
        <dbReference type="EMBL" id="RDW69231.1"/>
    </source>
</evidence>
<evidence type="ECO:0000256" key="2">
    <source>
        <dbReference type="SAM" id="SignalP"/>
    </source>
</evidence>
<proteinExistence type="predicted"/>
<feature type="region of interest" description="Disordered" evidence="1">
    <location>
        <begin position="68"/>
        <end position="98"/>
    </location>
</feature>
<dbReference type="InterPro" id="IPR050789">
    <property type="entry name" value="Diverse_Enzym_Activities"/>
</dbReference>
<sequence>MGAVTMPNWVPRLTVALALANLPGSHALPPLFQIIPGFQIIPTPLNTSFSVPLNIKLPHPPPPLPVLLDPPSTTAALPSTPPAQSTAPAPNTVPAQSATTALSLSVPTGPSLSTGISLPTSLSLPTGISLPTSLSLPTGISLPTSLSLPTSFSLPTLSLSSLSLPLLSTSSGASSGRPQPTANPRFCTLPLAGAGFQTAIGPEVNMIQDIIDLAIANFSQNGAVSIKVFRHNCLVGESINSVLTDPIKKNIFSATKGVISILTGIAIDQGKLHIDDQIGQYLPNLPGWGDPIHRSITIRDLLTETAGFQPALFPEGLTVGYDLSLPLEALAQAMIYPPGTHFTYSQRVPDLLAYVISQAVGQELQSFAQEFLFTPIGIPDTEYTWLKDLSGNTYGYAYLYLTSPDFARLGLLMQNGGTWNGLQVVSQAWVDAVHVPDATNGCYGLMFWTNAGQTCLSPSGYPFNRSWVPSAPTDLFAMSGSPQQKNFMIPSLNLTVSWAGVLTDLTPYSGIFYEFFTMLMTAFTDEPPLPPGIYNPEPYTIWPLIESYDAAVLAADSLSSPVCNALWCNSGVPLVAPLDLGKLLPILG</sequence>
<gene>
    <name evidence="4" type="ORF">BP6252_08251</name>
</gene>
<reference evidence="4 5" key="1">
    <citation type="journal article" date="2018" name="IMA Fungus">
        <title>IMA Genome-F 9: Draft genome sequence of Annulohypoxylon stygium, Aspergillus mulundensis, Berkeleyomyces basicola (syn. Thielaviopsis basicola), Ceratocystis smalleyi, two Cercospora beticola strains, Coleophoma cylindrospora, Fusarium fracticaudum, Phialophora cf. hyalina, and Morchella septimelata.</title>
        <authorList>
            <person name="Wingfield B.D."/>
            <person name="Bills G.F."/>
            <person name="Dong Y."/>
            <person name="Huang W."/>
            <person name="Nel W.J."/>
            <person name="Swalarsk-Parry B.S."/>
            <person name="Vaghefi N."/>
            <person name="Wilken P.M."/>
            <person name="An Z."/>
            <person name="de Beer Z.W."/>
            <person name="De Vos L."/>
            <person name="Chen L."/>
            <person name="Duong T.A."/>
            <person name="Gao Y."/>
            <person name="Hammerbacher A."/>
            <person name="Kikkert J.R."/>
            <person name="Li Y."/>
            <person name="Li H."/>
            <person name="Li K."/>
            <person name="Li Q."/>
            <person name="Liu X."/>
            <person name="Ma X."/>
            <person name="Naidoo K."/>
            <person name="Pethybridge S.J."/>
            <person name="Sun J."/>
            <person name="Steenkamp E.T."/>
            <person name="van der Nest M.A."/>
            <person name="van Wyk S."/>
            <person name="Wingfield M.J."/>
            <person name="Xiong C."/>
            <person name="Yue Q."/>
            <person name="Zhang X."/>
        </authorList>
    </citation>
    <scope>NUCLEOTIDE SEQUENCE [LARGE SCALE GENOMIC DNA]</scope>
    <source>
        <strain evidence="4 5">BP6252</strain>
    </source>
</reference>
<dbReference type="InterPro" id="IPR001466">
    <property type="entry name" value="Beta-lactam-related"/>
</dbReference>
<feature type="domain" description="Beta-lactamase-related" evidence="3">
    <location>
        <begin position="251"/>
        <end position="442"/>
    </location>
</feature>
<comment type="caution">
    <text evidence="4">The sequence shown here is derived from an EMBL/GenBank/DDBJ whole genome shotgun (WGS) entry which is preliminary data.</text>
</comment>
<dbReference type="EMBL" id="PDLM01000009">
    <property type="protein sequence ID" value="RDW69231.1"/>
    <property type="molecule type" value="Genomic_DNA"/>
</dbReference>
<dbReference type="Gene3D" id="3.40.710.10">
    <property type="entry name" value="DD-peptidase/beta-lactamase superfamily"/>
    <property type="match status" value="1"/>
</dbReference>
<dbReference type="PANTHER" id="PTHR43283:SF7">
    <property type="entry name" value="BETA-LACTAMASE-RELATED DOMAIN-CONTAINING PROTEIN"/>
    <property type="match status" value="1"/>
</dbReference>
<feature type="chain" id="PRO_5017591554" description="Beta-lactamase-related domain-containing protein" evidence="2">
    <location>
        <begin position="28"/>
        <end position="588"/>
    </location>
</feature>